<feature type="transmembrane region" description="Helical" evidence="7">
    <location>
        <begin position="181"/>
        <end position="206"/>
    </location>
</feature>
<keyword evidence="3" id="KW-1003">Cell membrane</keyword>
<dbReference type="CDD" id="cd06261">
    <property type="entry name" value="TM_PBP2"/>
    <property type="match status" value="1"/>
</dbReference>
<dbReference type="SUPFAM" id="SSF161098">
    <property type="entry name" value="MetI-like"/>
    <property type="match status" value="1"/>
</dbReference>
<comment type="caution">
    <text evidence="9">The sequence shown here is derived from an EMBL/GenBank/DDBJ whole genome shotgun (WGS) entry which is preliminary data.</text>
</comment>
<feature type="transmembrane region" description="Helical" evidence="7">
    <location>
        <begin position="104"/>
        <end position="128"/>
    </location>
</feature>
<evidence type="ECO:0000313" key="9">
    <source>
        <dbReference type="EMBL" id="MCD5316997.1"/>
    </source>
</evidence>
<evidence type="ECO:0000256" key="4">
    <source>
        <dbReference type="ARBA" id="ARBA00022692"/>
    </source>
</evidence>
<comment type="similarity">
    <text evidence="7">Belongs to the binding-protein-dependent transport system permease family.</text>
</comment>
<keyword evidence="2 7" id="KW-0813">Transport</keyword>
<evidence type="ECO:0000256" key="7">
    <source>
        <dbReference type="RuleBase" id="RU363032"/>
    </source>
</evidence>
<protein>
    <submittedName>
        <fullName evidence="9">Carbohydrate ABC transporter permease</fullName>
    </submittedName>
</protein>
<dbReference type="InterPro" id="IPR035906">
    <property type="entry name" value="MetI-like_sf"/>
</dbReference>
<evidence type="ECO:0000256" key="3">
    <source>
        <dbReference type="ARBA" id="ARBA00022475"/>
    </source>
</evidence>
<proteinExistence type="inferred from homology"/>
<keyword evidence="5 7" id="KW-1133">Transmembrane helix</keyword>
<dbReference type="RefSeq" id="WP_231449849.1">
    <property type="nucleotide sequence ID" value="NZ_JAJOMB010000038.1"/>
</dbReference>
<sequence>MTAIFRRQRWLLTLVGVLVCGVMLFPLYWMVNVSLTKPQNVISTPPHLFPTDPTFDGYRHALDTQLPNLVTSLIIAFGTVLITLAIALPASYGMSKLRAPGRGLIMFIFLLAQMIPGIVMVMALFAIYQQIGLLNSYPGLMLANATGAVPVAVFILRAFMLQIPDELIEAAKLDGAGEWRAFWAIVVPLSRNAILTASLLTFLASWGDFLNARSLTTGNSIVPFSLGLFRFIGANTQDWNAVMASAVIAAVPATVLLIFAQRYVAAGVTAGAVKD</sequence>
<evidence type="ECO:0000256" key="2">
    <source>
        <dbReference type="ARBA" id="ARBA00022448"/>
    </source>
</evidence>
<dbReference type="InterPro" id="IPR050901">
    <property type="entry name" value="BP-dep_ABC_trans_perm"/>
</dbReference>
<evidence type="ECO:0000256" key="5">
    <source>
        <dbReference type="ARBA" id="ARBA00022989"/>
    </source>
</evidence>
<evidence type="ECO:0000313" key="10">
    <source>
        <dbReference type="Proteomes" id="UP001138997"/>
    </source>
</evidence>
<dbReference type="PANTHER" id="PTHR32243">
    <property type="entry name" value="MALTOSE TRANSPORT SYSTEM PERMEASE-RELATED"/>
    <property type="match status" value="1"/>
</dbReference>
<dbReference type="PANTHER" id="PTHR32243:SF18">
    <property type="entry name" value="INNER MEMBRANE ABC TRANSPORTER PERMEASE PROTEIN YCJP"/>
    <property type="match status" value="1"/>
</dbReference>
<dbReference type="PROSITE" id="PS50928">
    <property type="entry name" value="ABC_TM1"/>
    <property type="match status" value="1"/>
</dbReference>
<feature type="transmembrane region" description="Helical" evidence="7">
    <location>
        <begin position="239"/>
        <end position="260"/>
    </location>
</feature>
<dbReference type="GO" id="GO:0005886">
    <property type="term" value="C:plasma membrane"/>
    <property type="evidence" value="ECO:0007669"/>
    <property type="project" value="UniProtKB-SubCell"/>
</dbReference>
<dbReference type="Gene3D" id="1.10.3720.10">
    <property type="entry name" value="MetI-like"/>
    <property type="match status" value="1"/>
</dbReference>
<feature type="transmembrane region" description="Helical" evidence="7">
    <location>
        <begin position="140"/>
        <end position="160"/>
    </location>
</feature>
<keyword evidence="6 7" id="KW-0472">Membrane</keyword>
<dbReference type="GO" id="GO:0055085">
    <property type="term" value="P:transmembrane transport"/>
    <property type="evidence" value="ECO:0007669"/>
    <property type="project" value="InterPro"/>
</dbReference>
<comment type="subcellular location">
    <subcellularLocation>
        <location evidence="1 7">Cell membrane</location>
        <topology evidence="1 7">Multi-pass membrane protein</topology>
    </subcellularLocation>
</comment>
<gene>
    <name evidence="9" type="ORF">LR394_39490</name>
</gene>
<evidence type="ECO:0000256" key="1">
    <source>
        <dbReference type="ARBA" id="ARBA00004651"/>
    </source>
</evidence>
<accession>A0A9X1NL71</accession>
<dbReference type="Proteomes" id="UP001138997">
    <property type="component" value="Unassembled WGS sequence"/>
</dbReference>
<reference evidence="9" key="1">
    <citation type="submission" date="2021-11" db="EMBL/GenBank/DDBJ databases">
        <title>Streptomyces corallinus and Kineosporia corallina sp. nov., two new coral-derived marine actinobacteria.</title>
        <authorList>
            <person name="Buangrab K."/>
            <person name="Sutthacheep M."/>
            <person name="Yeemin T."/>
            <person name="Harunari E."/>
            <person name="Igarashi Y."/>
            <person name="Sripreechasak P."/>
            <person name="Kanchanasin P."/>
            <person name="Tanasupawat S."/>
            <person name="Phongsopitanun W."/>
        </authorList>
    </citation>
    <scope>NUCLEOTIDE SEQUENCE</scope>
    <source>
        <strain evidence="9">JCM 31032</strain>
    </source>
</reference>
<organism evidence="9 10">
    <name type="scientific">Kineosporia babensis</name>
    <dbReference type="NCBI Taxonomy" id="499548"/>
    <lineage>
        <taxon>Bacteria</taxon>
        <taxon>Bacillati</taxon>
        <taxon>Actinomycetota</taxon>
        <taxon>Actinomycetes</taxon>
        <taxon>Kineosporiales</taxon>
        <taxon>Kineosporiaceae</taxon>
        <taxon>Kineosporia</taxon>
    </lineage>
</organism>
<dbReference type="InterPro" id="IPR000515">
    <property type="entry name" value="MetI-like"/>
</dbReference>
<keyword evidence="4 7" id="KW-0812">Transmembrane</keyword>
<feature type="domain" description="ABC transmembrane type-1" evidence="8">
    <location>
        <begin position="69"/>
        <end position="260"/>
    </location>
</feature>
<dbReference type="AlphaFoldDB" id="A0A9X1NL71"/>
<dbReference type="Pfam" id="PF00528">
    <property type="entry name" value="BPD_transp_1"/>
    <property type="match status" value="1"/>
</dbReference>
<feature type="transmembrane region" description="Helical" evidence="7">
    <location>
        <begin position="69"/>
        <end position="92"/>
    </location>
</feature>
<name>A0A9X1NL71_9ACTN</name>
<keyword evidence="10" id="KW-1185">Reference proteome</keyword>
<evidence type="ECO:0000259" key="8">
    <source>
        <dbReference type="PROSITE" id="PS50928"/>
    </source>
</evidence>
<evidence type="ECO:0000256" key="6">
    <source>
        <dbReference type="ARBA" id="ARBA00023136"/>
    </source>
</evidence>
<dbReference type="EMBL" id="JAJOMB010000038">
    <property type="protein sequence ID" value="MCD5316997.1"/>
    <property type="molecule type" value="Genomic_DNA"/>
</dbReference>
<feature type="transmembrane region" description="Helical" evidence="7">
    <location>
        <begin position="12"/>
        <end position="31"/>
    </location>
</feature>